<gene>
    <name evidence="1" type="ORF">LCGC14_1758690</name>
</gene>
<reference evidence="1" key="1">
    <citation type="journal article" date="2015" name="Nature">
        <title>Complex archaea that bridge the gap between prokaryotes and eukaryotes.</title>
        <authorList>
            <person name="Spang A."/>
            <person name="Saw J.H."/>
            <person name="Jorgensen S.L."/>
            <person name="Zaremba-Niedzwiedzka K."/>
            <person name="Martijn J."/>
            <person name="Lind A.E."/>
            <person name="van Eijk R."/>
            <person name="Schleper C."/>
            <person name="Guy L."/>
            <person name="Ettema T.J."/>
        </authorList>
    </citation>
    <scope>NUCLEOTIDE SEQUENCE</scope>
</reference>
<sequence length="110" mass="12592">MLPCSLRGVRMIRPGKRYAQSRRSEDIMQVFRRLGLSTQPGEIKLLLAVLKRAVDDLDHPKVKVCVDAESFLFNPEDLGLENICELLDLRVEYARNLIRLQVARSKKEAA</sequence>
<evidence type="ECO:0000313" key="1">
    <source>
        <dbReference type="EMBL" id="KKM04982.1"/>
    </source>
</evidence>
<dbReference type="AlphaFoldDB" id="A0A0F9HP03"/>
<accession>A0A0F9HP03</accession>
<proteinExistence type="predicted"/>
<dbReference type="EMBL" id="LAZR01016330">
    <property type="protein sequence ID" value="KKM04982.1"/>
    <property type="molecule type" value="Genomic_DNA"/>
</dbReference>
<name>A0A0F9HP03_9ZZZZ</name>
<organism evidence="1">
    <name type="scientific">marine sediment metagenome</name>
    <dbReference type="NCBI Taxonomy" id="412755"/>
    <lineage>
        <taxon>unclassified sequences</taxon>
        <taxon>metagenomes</taxon>
        <taxon>ecological metagenomes</taxon>
    </lineage>
</organism>
<comment type="caution">
    <text evidence="1">The sequence shown here is derived from an EMBL/GenBank/DDBJ whole genome shotgun (WGS) entry which is preliminary data.</text>
</comment>
<protein>
    <submittedName>
        <fullName evidence="1">Uncharacterized protein</fullName>
    </submittedName>
</protein>